<dbReference type="PANTHER" id="PTHR11799:SF12">
    <property type="entry name" value="PARAOXONASE-RELATED"/>
    <property type="match status" value="1"/>
</dbReference>
<organism evidence="1 2">
    <name type="scientific">Colletotrichum tofieldiae</name>
    <dbReference type="NCBI Taxonomy" id="708197"/>
    <lineage>
        <taxon>Eukaryota</taxon>
        <taxon>Fungi</taxon>
        <taxon>Dikarya</taxon>
        <taxon>Ascomycota</taxon>
        <taxon>Pezizomycotina</taxon>
        <taxon>Sordariomycetes</taxon>
        <taxon>Hypocreomycetidae</taxon>
        <taxon>Glomerellales</taxon>
        <taxon>Glomerellaceae</taxon>
        <taxon>Colletotrichum</taxon>
        <taxon>Colletotrichum spaethianum species complex</taxon>
    </lineage>
</organism>
<dbReference type="PANTHER" id="PTHR11799">
    <property type="entry name" value="PARAOXONASE"/>
    <property type="match status" value="1"/>
</dbReference>
<gene>
    <name evidence="1" type="ORF">CT0861_00013</name>
</gene>
<dbReference type="InterPro" id="IPR011042">
    <property type="entry name" value="6-blade_b-propeller_TolB-like"/>
</dbReference>
<evidence type="ECO:0000313" key="1">
    <source>
        <dbReference type="EMBL" id="KZL74580.1"/>
    </source>
</evidence>
<dbReference type="InterPro" id="IPR051288">
    <property type="entry name" value="Serum_paraoxonase/arylesterase"/>
</dbReference>
<reference evidence="1 2" key="1">
    <citation type="submission" date="2015-06" db="EMBL/GenBank/DDBJ databases">
        <title>Survival trade-offs in plant roots during colonization by closely related pathogenic and mutualistic fungi.</title>
        <authorList>
            <person name="Hacquard S."/>
            <person name="Kracher B."/>
            <person name="Hiruma K."/>
            <person name="Weinman A."/>
            <person name="Muench P."/>
            <person name="Garrido Oter R."/>
            <person name="Ver Loren van Themaat E."/>
            <person name="Dallerey J.-F."/>
            <person name="Damm U."/>
            <person name="Henrissat B."/>
            <person name="Lespinet O."/>
            <person name="Thon M."/>
            <person name="Kemen E."/>
            <person name="McHardy A.C."/>
            <person name="Schulze-Lefert P."/>
            <person name="O'Connell R.J."/>
        </authorList>
    </citation>
    <scope>NUCLEOTIDE SEQUENCE [LARGE SCALE GENOMIC DNA]</scope>
    <source>
        <strain evidence="1 2">0861</strain>
    </source>
</reference>
<dbReference type="EMBL" id="LFIV01000031">
    <property type="protein sequence ID" value="KZL74580.1"/>
    <property type="molecule type" value="Genomic_DNA"/>
</dbReference>
<comment type="caution">
    <text evidence="1">The sequence shown here is derived from an EMBL/GenBank/DDBJ whole genome shotgun (WGS) entry which is preliminary data.</text>
</comment>
<proteinExistence type="predicted"/>
<dbReference type="AlphaFoldDB" id="A0A166VHR4"/>
<accession>A0A166VHR4</accession>
<dbReference type="Gene3D" id="2.120.10.30">
    <property type="entry name" value="TolB, C-terminal domain"/>
    <property type="match status" value="1"/>
</dbReference>
<keyword evidence="2" id="KW-1185">Reference proteome</keyword>
<dbReference type="Proteomes" id="UP000076552">
    <property type="component" value="Unassembled WGS sequence"/>
</dbReference>
<name>A0A166VHR4_9PEZI</name>
<protein>
    <submittedName>
        <fullName evidence="1">Serum paraoxonase arylesterase family protein</fullName>
    </submittedName>
</protein>
<evidence type="ECO:0000313" key="2">
    <source>
        <dbReference type="Proteomes" id="UP000076552"/>
    </source>
</evidence>
<sequence length="431" mass="47287">MAALTPILVAGLAIFGGYTYAPVAKRVVTLTGIGREAVNSPVLHGGDFIAIEDTVHCEDLHHHIPSGFLFTACEDNDETRGLWFPGLGHLDDPVKGSKQKGSIHVIDPKDMTQKRLKFENFDSTFVTHGIDVISDPQRPEAVYIFAVNHVPHPDYLATKIGDQTKQKVVQKSLSRVEIFYHVLGSSTIKHMRTVIHPLIKHPNDLFAKDPYSFYVTNDHYYSEGIGRTIEDLLPITSWTTTIHVRVEEMSTLVPTDGIKAKVALSGLRNNNGLGHGRKPGEIIVDNCAGGEIHLAQLSLDPKNTSISFTETIQVDTYIDNPSWFEDPYRSEILDASGFVLAGLSRPIEILKQASAAKPQISSTVWYVKPTAGGSGGYEKRILFEDDGTRISSAATAVLVAIDPSQEKGQRKAWLFITGFMSSSVVAVKVDL</sequence>